<organism evidence="2 3">
    <name type="scientific">Caerostris extrusa</name>
    <name type="common">Bark spider</name>
    <name type="synonym">Caerostris bankana</name>
    <dbReference type="NCBI Taxonomy" id="172846"/>
    <lineage>
        <taxon>Eukaryota</taxon>
        <taxon>Metazoa</taxon>
        <taxon>Ecdysozoa</taxon>
        <taxon>Arthropoda</taxon>
        <taxon>Chelicerata</taxon>
        <taxon>Arachnida</taxon>
        <taxon>Araneae</taxon>
        <taxon>Araneomorphae</taxon>
        <taxon>Entelegynae</taxon>
        <taxon>Araneoidea</taxon>
        <taxon>Araneidae</taxon>
        <taxon>Caerostris</taxon>
    </lineage>
</organism>
<proteinExistence type="predicted"/>
<reference evidence="2 3" key="1">
    <citation type="submission" date="2021-06" db="EMBL/GenBank/DDBJ databases">
        <title>Caerostris extrusa draft genome.</title>
        <authorList>
            <person name="Kono N."/>
            <person name="Arakawa K."/>
        </authorList>
    </citation>
    <scope>NUCLEOTIDE SEQUENCE [LARGE SCALE GENOMIC DNA]</scope>
</reference>
<dbReference type="EMBL" id="BPLR01003268">
    <property type="protein sequence ID" value="GIX82777.1"/>
    <property type="molecule type" value="Genomic_DNA"/>
</dbReference>
<accession>A0AAV4ND76</accession>
<name>A0AAV4ND76_CAEEX</name>
<dbReference type="AlphaFoldDB" id="A0AAV4ND76"/>
<evidence type="ECO:0000313" key="3">
    <source>
        <dbReference type="Proteomes" id="UP001054945"/>
    </source>
</evidence>
<sequence length="79" mass="8812">MSNRHFPWTASANCNRVCHRNRGVCRKSPQGLANTNCVKPQEAENSYNILFTDKSEGQKILRKDEEEGSTPDAPEGGSF</sequence>
<gene>
    <name evidence="2" type="ORF">CEXT_157351</name>
</gene>
<keyword evidence="3" id="KW-1185">Reference proteome</keyword>
<feature type="compositionally biased region" description="Basic and acidic residues" evidence="1">
    <location>
        <begin position="56"/>
        <end position="65"/>
    </location>
</feature>
<comment type="caution">
    <text evidence="2">The sequence shown here is derived from an EMBL/GenBank/DDBJ whole genome shotgun (WGS) entry which is preliminary data.</text>
</comment>
<dbReference type="Proteomes" id="UP001054945">
    <property type="component" value="Unassembled WGS sequence"/>
</dbReference>
<evidence type="ECO:0000313" key="2">
    <source>
        <dbReference type="EMBL" id="GIX82777.1"/>
    </source>
</evidence>
<evidence type="ECO:0000256" key="1">
    <source>
        <dbReference type="SAM" id="MobiDB-lite"/>
    </source>
</evidence>
<feature type="region of interest" description="Disordered" evidence="1">
    <location>
        <begin position="56"/>
        <end position="79"/>
    </location>
</feature>
<protein>
    <submittedName>
        <fullName evidence="2">Uncharacterized protein</fullName>
    </submittedName>
</protein>